<organism evidence="1 2">
    <name type="scientific">Shewanella surugensis</name>
    <dbReference type="NCBI Taxonomy" id="212020"/>
    <lineage>
        <taxon>Bacteria</taxon>
        <taxon>Pseudomonadati</taxon>
        <taxon>Pseudomonadota</taxon>
        <taxon>Gammaproteobacteria</taxon>
        <taxon>Alteromonadales</taxon>
        <taxon>Shewanellaceae</taxon>
        <taxon>Shewanella</taxon>
    </lineage>
</organism>
<name>A0ABT0LCW7_9GAMM</name>
<accession>A0ABT0LCW7</accession>
<dbReference type="RefSeq" id="WP_248940865.1">
    <property type="nucleotide sequence ID" value="NZ_JAKIKS010000052.1"/>
</dbReference>
<proteinExistence type="predicted"/>
<dbReference type="Proteomes" id="UP001203423">
    <property type="component" value="Unassembled WGS sequence"/>
</dbReference>
<comment type="caution">
    <text evidence="1">The sequence shown here is derived from an EMBL/GenBank/DDBJ whole genome shotgun (WGS) entry which is preliminary data.</text>
</comment>
<sequence length="64" mass="7135">MGMGLGNPSDINISYDFAQENVTNNEAVGFHFRVPTLLNVAAPFCQWPQMMDLMIKNNQSCEAL</sequence>
<keyword evidence="2" id="KW-1185">Reference proteome</keyword>
<gene>
    <name evidence="1" type="ORF">L2764_13960</name>
</gene>
<evidence type="ECO:0000313" key="1">
    <source>
        <dbReference type="EMBL" id="MCL1125551.1"/>
    </source>
</evidence>
<reference evidence="1 2" key="1">
    <citation type="submission" date="2022-01" db="EMBL/GenBank/DDBJ databases">
        <title>Whole genome-based taxonomy of the Shewanellaceae.</title>
        <authorList>
            <person name="Martin-Rodriguez A.J."/>
        </authorList>
    </citation>
    <scope>NUCLEOTIDE SEQUENCE [LARGE SCALE GENOMIC DNA]</scope>
    <source>
        <strain evidence="1 2">DSM 17177</strain>
    </source>
</reference>
<evidence type="ECO:0000313" key="2">
    <source>
        <dbReference type="Proteomes" id="UP001203423"/>
    </source>
</evidence>
<dbReference type="EMBL" id="JAKIKS010000052">
    <property type="protein sequence ID" value="MCL1125551.1"/>
    <property type="molecule type" value="Genomic_DNA"/>
</dbReference>
<protein>
    <submittedName>
        <fullName evidence="1">Uncharacterized protein</fullName>
    </submittedName>
</protein>